<proteinExistence type="predicted"/>
<dbReference type="GO" id="GO:0000155">
    <property type="term" value="F:phosphorelay sensor kinase activity"/>
    <property type="evidence" value="ECO:0007669"/>
    <property type="project" value="InterPro"/>
</dbReference>
<evidence type="ECO:0000256" key="13">
    <source>
        <dbReference type="ARBA" id="ARBA00023136"/>
    </source>
</evidence>
<dbReference type="PRINTS" id="PR00344">
    <property type="entry name" value="BCTRLSENSOR"/>
</dbReference>
<dbReference type="Gene3D" id="1.10.287.130">
    <property type="match status" value="1"/>
</dbReference>
<dbReference type="SUPFAM" id="SSF55874">
    <property type="entry name" value="ATPase domain of HSP90 chaperone/DNA topoisomerase II/histidine kinase"/>
    <property type="match status" value="1"/>
</dbReference>
<dbReference type="InterPro" id="IPR004358">
    <property type="entry name" value="Sig_transdc_His_kin-like_C"/>
</dbReference>
<dbReference type="SUPFAM" id="SSF47384">
    <property type="entry name" value="Homodimeric domain of signal transducing histidine kinase"/>
    <property type="match status" value="1"/>
</dbReference>
<dbReference type="SMART" id="SM00387">
    <property type="entry name" value="HATPase_c"/>
    <property type="match status" value="1"/>
</dbReference>
<dbReference type="PROSITE" id="PS50109">
    <property type="entry name" value="HIS_KIN"/>
    <property type="match status" value="1"/>
</dbReference>
<keyword evidence="9 17" id="KW-0418">Kinase</keyword>
<evidence type="ECO:0000256" key="2">
    <source>
        <dbReference type="ARBA" id="ARBA00004651"/>
    </source>
</evidence>
<dbReference type="InterPro" id="IPR003594">
    <property type="entry name" value="HATPase_dom"/>
</dbReference>
<feature type="domain" description="Histidine kinase" evidence="15">
    <location>
        <begin position="266"/>
        <end position="486"/>
    </location>
</feature>
<keyword evidence="11 14" id="KW-1133">Transmembrane helix</keyword>
<keyword evidence="5" id="KW-0597">Phosphoprotein</keyword>
<dbReference type="SUPFAM" id="SSF158472">
    <property type="entry name" value="HAMP domain-like"/>
    <property type="match status" value="1"/>
</dbReference>
<evidence type="ECO:0000256" key="5">
    <source>
        <dbReference type="ARBA" id="ARBA00022553"/>
    </source>
</evidence>
<dbReference type="InterPro" id="IPR050398">
    <property type="entry name" value="HssS/ArlS-like"/>
</dbReference>
<dbReference type="FunFam" id="1.10.287.130:FF:000001">
    <property type="entry name" value="Two-component sensor histidine kinase"/>
    <property type="match status" value="1"/>
</dbReference>
<dbReference type="PANTHER" id="PTHR45528:SF1">
    <property type="entry name" value="SENSOR HISTIDINE KINASE CPXA"/>
    <property type="match status" value="1"/>
</dbReference>
<dbReference type="InterPro" id="IPR036890">
    <property type="entry name" value="HATPase_C_sf"/>
</dbReference>
<dbReference type="Gene3D" id="3.30.565.10">
    <property type="entry name" value="Histidine kinase-like ATPase, C-terminal domain"/>
    <property type="match status" value="1"/>
</dbReference>
<dbReference type="SMART" id="SM00304">
    <property type="entry name" value="HAMP"/>
    <property type="match status" value="1"/>
</dbReference>
<dbReference type="EMBL" id="JAEQBW010000009">
    <property type="protein sequence ID" value="MBK6266578.1"/>
    <property type="molecule type" value="Genomic_DNA"/>
</dbReference>
<dbReference type="AlphaFoldDB" id="A0A935CD53"/>
<dbReference type="Proteomes" id="UP000611723">
    <property type="component" value="Unassembled WGS sequence"/>
</dbReference>
<evidence type="ECO:0000256" key="4">
    <source>
        <dbReference type="ARBA" id="ARBA00022475"/>
    </source>
</evidence>
<dbReference type="Pfam" id="PF00512">
    <property type="entry name" value="HisKA"/>
    <property type="match status" value="1"/>
</dbReference>
<dbReference type="Gene3D" id="6.10.340.10">
    <property type="match status" value="1"/>
</dbReference>
<dbReference type="PROSITE" id="PS50885">
    <property type="entry name" value="HAMP"/>
    <property type="match status" value="1"/>
</dbReference>
<dbReference type="Pfam" id="PF02518">
    <property type="entry name" value="HATPase_c"/>
    <property type="match status" value="1"/>
</dbReference>
<dbReference type="CDD" id="cd00082">
    <property type="entry name" value="HisKA"/>
    <property type="match status" value="1"/>
</dbReference>
<evidence type="ECO:0000256" key="11">
    <source>
        <dbReference type="ARBA" id="ARBA00022989"/>
    </source>
</evidence>
<dbReference type="SMART" id="SM00388">
    <property type="entry name" value="HisKA"/>
    <property type="match status" value="1"/>
</dbReference>
<keyword evidence="7 14" id="KW-0812">Transmembrane</keyword>
<keyword evidence="12" id="KW-0902">Two-component regulatory system</keyword>
<evidence type="ECO:0000256" key="7">
    <source>
        <dbReference type="ARBA" id="ARBA00022692"/>
    </source>
</evidence>
<dbReference type="CDD" id="cd06225">
    <property type="entry name" value="HAMP"/>
    <property type="match status" value="1"/>
</dbReference>
<evidence type="ECO:0000256" key="1">
    <source>
        <dbReference type="ARBA" id="ARBA00000085"/>
    </source>
</evidence>
<evidence type="ECO:0000256" key="14">
    <source>
        <dbReference type="SAM" id="Phobius"/>
    </source>
</evidence>
<dbReference type="GO" id="GO:0005886">
    <property type="term" value="C:plasma membrane"/>
    <property type="evidence" value="ECO:0007669"/>
    <property type="project" value="UniProtKB-SubCell"/>
</dbReference>
<evidence type="ECO:0000259" key="15">
    <source>
        <dbReference type="PROSITE" id="PS50109"/>
    </source>
</evidence>
<dbReference type="InterPro" id="IPR003660">
    <property type="entry name" value="HAMP_dom"/>
</dbReference>
<evidence type="ECO:0000313" key="17">
    <source>
        <dbReference type="EMBL" id="MBK6266578.1"/>
    </source>
</evidence>
<keyword evidence="10" id="KW-0067">ATP-binding</keyword>
<evidence type="ECO:0000256" key="10">
    <source>
        <dbReference type="ARBA" id="ARBA00022840"/>
    </source>
</evidence>
<evidence type="ECO:0000256" key="8">
    <source>
        <dbReference type="ARBA" id="ARBA00022741"/>
    </source>
</evidence>
<evidence type="ECO:0000259" key="16">
    <source>
        <dbReference type="PROSITE" id="PS50885"/>
    </source>
</evidence>
<keyword evidence="13 14" id="KW-0472">Membrane</keyword>
<keyword evidence="18" id="KW-1185">Reference proteome</keyword>
<dbReference type="GO" id="GO:0005524">
    <property type="term" value="F:ATP binding"/>
    <property type="evidence" value="ECO:0007669"/>
    <property type="project" value="UniProtKB-KW"/>
</dbReference>
<comment type="subcellular location">
    <subcellularLocation>
        <location evidence="2">Cell membrane</location>
        <topology evidence="2">Multi-pass membrane protein</topology>
    </subcellularLocation>
</comment>
<accession>A0A935CD53</accession>
<keyword evidence="8" id="KW-0547">Nucleotide-binding</keyword>
<comment type="catalytic activity">
    <reaction evidence="1">
        <text>ATP + protein L-histidine = ADP + protein N-phospho-L-histidine.</text>
        <dbReference type="EC" id="2.7.13.3"/>
    </reaction>
</comment>
<dbReference type="InterPro" id="IPR036097">
    <property type="entry name" value="HisK_dim/P_sf"/>
</dbReference>
<dbReference type="RefSeq" id="WP_201432262.1">
    <property type="nucleotide sequence ID" value="NZ_JAEQBW010000009.1"/>
</dbReference>
<gene>
    <name evidence="17" type="ORF">JKA74_16145</name>
</gene>
<evidence type="ECO:0000256" key="12">
    <source>
        <dbReference type="ARBA" id="ARBA00023012"/>
    </source>
</evidence>
<reference evidence="17" key="1">
    <citation type="submission" date="2021-01" db="EMBL/GenBank/DDBJ databases">
        <title>Marivirga aurantiaca sp. nov., isolated from intertidal surface sediments.</title>
        <authorList>
            <person name="Zhang M."/>
        </authorList>
    </citation>
    <scope>NUCLEOTIDE SEQUENCE</scope>
    <source>
        <strain evidence="17">S37H4</strain>
    </source>
</reference>
<protein>
    <recommendedName>
        <fullName evidence="3">histidine kinase</fullName>
        <ecNumber evidence="3">2.7.13.3</ecNumber>
    </recommendedName>
</protein>
<evidence type="ECO:0000313" key="18">
    <source>
        <dbReference type="Proteomes" id="UP000611723"/>
    </source>
</evidence>
<evidence type="ECO:0000256" key="6">
    <source>
        <dbReference type="ARBA" id="ARBA00022679"/>
    </source>
</evidence>
<dbReference type="Pfam" id="PF00672">
    <property type="entry name" value="HAMP"/>
    <property type="match status" value="1"/>
</dbReference>
<evidence type="ECO:0000256" key="9">
    <source>
        <dbReference type="ARBA" id="ARBA00022777"/>
    </source>
</evidence>
<dbReference type="PANTHER" id="PTHR45528">
    <property type="entry name" value="SENSOR HISTIDINE KINASE CPXA"/>
    <property type="match status" value="1"/>
</dbReference>
<dbReference type="InterPro" id="IPR003661">
    <property type="entry name" value="HisK_dim/P_dom"/>
</dbReference>
<keyword evidence="4" id="KW-1003">Cell membrane</keyword>
<dbReference type="CDD" id="cd00075">
    <property type="entry name" value="HATPase"/>
    <property type="match status" value="1"/>
</dbReference>
<comment type="caution">
    <text evidence="17">The sequence shown here is derived from an EMBL/GenBank/DDBJ whole genome shotgun (WGS) entry which is preliminary data.</text>
</comment>
<organism evidence="17 18">
    <name type="scientific">Marivirga aurantiaca</name>
    <dbReference type="NCBI Taxonomy" id="2802615"/>
    <lineage>
        <taxon>Bacteria</taxon>
        <taxon>Pseudomonadati</taxon>
        <taxon>Bacteroidota</taxon>
        <taxon>Cytophagia</taxon>
        <taxon>Cytophagales</taxon>
        <taxon>Marivirgaceae</taxon>
        <taxon>Marivirga</taxon>
    </lineage>
</organism>
<feature type="domain" description="HAMP" evidence="16">
    <location>
        <begin position="198"/>
        <end position="251"/>
    </location>
</feature>
<dbReference type="InterPro" id="IPR005467">
    <property type="entry name" value="His_kinase_dom"/>
</dbReference>
<name>A0A935CD53_9BACT</name>
<dbReference type="EC" id="2.7.13.3" evidence="3"/>
<evidence type="ECO:0000256" key="3">
    <source>
        <dbReference type="ARBA" id="ARBA00012438"/>
    </source>
</evidence>
<feature type="transmembrane region" description="Helical" evidence="14">
    <location>
        <begin position="177"/>
        <end position="200"/>
    </location>
</feature>
<keyword evidence="6" id="KW-0808">Transferase</keyword>
<sequence>MRSLYWKISLAFTLVLLVIAFSYMLITTQAAKNYFMHTTQKLNASVADYLVEEVSPFKNGKVNEEALGTIMHSMMAVNPGIEVFLLNPSGEILSYVVLDSKVKLKRVNLDPIKQFIASSGEHFIVGDDPRSTDYKTIFSATEIYEEDKLLGYVYITLASEKYEEIASSLLGSYWLKLTFNSFVIALIVALLIGLVLTILLTRNLRKIVKTVNQFKEGNLKARIPAMKSQSELAMLASTFNQMADSILHNMESLQNVDNLRRELIANVSHDLRSPLAIINGYVETLMLKGDRITSEERNEYLKIINSSTDKLTKLVADLFELSKLESGQMQLKLEPLKIQELLYDSCLKYELLAKTKNITLQAEISESLPSVKADLYLIDRVVQNLIDNAVKYAPENGSVVLKAYYCNTSHRVCVSIKNSGDGIPEKDLSAIFDRYYMVDKEKNKIEGAGLGLAIVKKILEIHDSEIKIISDSSSFTEFVFELNPQLHFN</sequence>